<dbReference type="SUPFAM" id="SSF55166">
    <property type="entry name" value="Hedgehog/DD-peptidase"/>
    <property type="match status" value="1"/>
</dbReference>
<evidence type="ECO:0000256" key="7">
    <source>
        <dbReference type="ARBA" id="ARBA00023049"/>
    </source>
</evidence>
<keyword evidence="7 9" id="KW-0482">Metalloprotease</keyword>
<comment type="function">
    <text evidence="9">Catalyzes hydrolysis of the D-alanyl-D-alanine dipeptide.</text>
</comment>
<organism evidence="10 11">
    <name type="scientific">Chitinophaga agri</name>
    <dbReference type="NCBI Taxonomy" id="2703787"/>
    <lineage>
        <taxon>Bacteria</taxon>
        <taxon>Pseudomonadati</taxon>
        <taxon>Bacteroidota</taxon>
        <taxon>Chitinophagia</taxon>
        <taxon>Chitinophagales</taxon>
        <taxon>Chitinophagaceae</taxon>
        <taxon>Chitinophaga</taxon>
    </lineage>
</organism>
<dbReference type="EC" id="3.4.13.22" evidence="9"/>
<evidence type="ECO:0000256" key="4">
    <source>
        <dbReference type="ARBA" id="ARBA00022801"/>
    </source>
</evidence>
<evidence type="ECO:0000256" key="8">
    <source>
        <dbReference type="ARBA" id="ARBA00023316"/>
    </source>
</evidence>
<evidence type="ECO:0000256" key="3">
    <source>
        <dbReference type="ARBA" id="ARBA00022723"/>
    </source>
</evidence>
<name>A0A6B9ZK86_9BACT</name>
<protein>
    <recommendedName>
        <fullName evidence="9">D-alanyl-D-alanine dipeptidase</fullName>
        <shortName evidence="9">D-Ala-D-Ala dipeptidase</shortName>
        <ecNumber evidence="9">3.4.13.22</ecNumber>
    </recommendedName>
</protein>
<evidence type="ECO:0000256" key="2">
    <source>
        <dbReference type="ARBA" id="ARBA00022670"/>
    </source>
</evidence>
<dbReference type="EMBL" id="CP048113">
    <property type="protein sequence ID" value="QHS62792.1"/>
    <property type="molecule type" value="Genomic_DNA"/>
</dbReference>
<dbReference type="CDD" id="cd14840">
    <property type="entry name" value="D-Ala-D-Ala_dipeptidase_Aad"/>
    <property type="match status" value="1"/>
</dbReference>
<keyword evidence="6 9" id="KW-0224">Dipeptidase</keyword>
<evidence type="ECO:0000256" key="5">
    <source>
        <dbReference type="ARBA" id="ARBA00022833"/>
    </source>
</evidence>
<feature type="binding site" evidence="9">
    <location>
        <position position="210"/>
    </location>
    <ligand>
        <name>Zn(2+)</name>
        <dbReference type="ChEBI" id="CHEBI:29105"/>
        <note>catalytic</note>
    </ligand>
</feature>
<keyword evidence="3 9" id="KW-0479">Metal-binding</keyword>
<keyword evidence="2 9" id="KW-0645">Protease</keyword>
<dbReference type="Proteomes" id="UP000476411">
    <property type="component" value="Chromosome"/>
</dbReference>
<dbReference type="Gene3D" id="3.30.1380.10">
    <property type="match status" value="1"/>
</dbReference>
<dbReference type="InterPro" id="IPR009045">
    <property type="entry name" value="Zn_M74/Hedgehog-like"/>
</dbReference>
<evidence type="ECO:0000256" key="6">
    <source>
        <dbReference type="ARBA" id="ARBA00022997"/>
    </source>
</evidence>
<keyword evidence="11" id="KW-1185">Reference proteome</keyword>
<dbReference type="GO" id="GO:0160237">
    <property type="term" value="F:D-Ala-D-Ala dipeptidase activity"/>
    <property type="evidence" value="ECO:0007669"/>
    <property type="project" value="UniProtKB-EC"/>
</dbReference>
<keyword evidence="5 9" id="KW-0862">Zinc</keyword>
<feature type="active site" description="Proton donor/acceptor" evidence="9">
    <location>
        <position position="207"/>
    </location>
</feature>
<dbReference type="GO" id="GO:0006508">
    <property type="term" value="P:proteolysis"/>
    <property type="evidence" value="ECO:0007669"/>
    <property type="project" value="UniProtKB-KW"/>
</dbReference>
<evidence type="ECO:0000313" key="11">
    <source>
        <dbReference type="Proteomes" id="UP000476411"/>
    </source>
</evidence>
<dbReference type="HAMAP" id="MF_01924">
    <property type="entry name" value="A_A_dipeptidase"/>
    <property type="match status" value="1"/>
</dbReference>
<dbReference type="InterPro" id="IPR000755">
    <property type="entry name" value="A_A_dipeptidase"/>
</dbReference>
<dbReference type="GO" id="GO:0008237">
    <property type="term" value="F:metallopeptidase activity"/>
    <property type="evidence" value="ECO:0007669"/>
    <property type="project" value="UniProtKB-KW"/>
</dbReference>
<dbReference type="KEGG" id="chih:GWR21_25385"/>
<evidence type="ECO:0000256" key="1">
    <source>
        <dbReference type="ARBA" id="ARBA00001362"/>
    </source>
</evidence>
<evidence type="ECO:0000313" key="10">
    <source>
        <dbReference type="EMBL" id="QHS62792.1"/>
    </source>
</evidence>
<feature type="binding site" evidence="9">
    <location>
        <position position="142"/>
    </location>
    <ligand>
        <name>Zn(2+)</name>
        <dbReference type="ChEBI" id="CHEBI:29105"/>
        <note>catalytic</note>
    </ligand>
</feature>
<accession>A0A6B9ZK86</accession>
<reference evidence="10 11" key="1">
    <citation type="submission" date="2020-01" db="EMBL/GenBank/DDBJ databases">
        <title>Complete genome sequence of Chitinophaga sp. H33E-04 isolated from quinoa roots.</title>
        <authorList>
            <person name="Weon H.-Y."/>
            <person name="Lee S.A."/>
        </authorList>
    </citation>
    <scope>NUCLEOTIDE SEQUENCE [LARGE SCALE GENOMIC DNA]</scope>
    <source>
        <strain evidence="10 11">H33E-04</strain>
    </source>
</reference>
<dbReference type="PANTHER" id="PTHR43126">
    <property type="entry name" value="D-ALANYL-D-ALANINE DIPEPTIDASE"/>
    <property type="match status" value="1"/>
</dbReference>
<keyword evidence="8" id="KW-0961">Cell wall biogenesis/degradation</keyword>
<sequence length="230" mass="26224">MQAIFSIYVMMTTNIPMGYAQDIPPNKYGLPVVNTMALYKQLVSADSNQALIDIMTYIPNIRKDVRYATSANFTHQILYPYAGVYLRLPAAKALRAVQMELNEQGLGLIIYDAYRPYGITEKMWEIVPDDRYAANPRNGSGHNRGIAVDLSIIELHTGKPVAMPTGFDDFTEKAHHDYAISDTIIAANRRLLRSTMEKYGFTPLATEWWHYYLKDNKQYPLMNIPFSSIK</sequence>
<dbReference type="GO" id="GO:0008270">
    <property type="term" value="F:zinc ion binding"/>
    <property type="evidence" value="ECO:0007669"/>
    <property type="project" value="UniProtKB-UniRule"/>
</dbReference>
<evidence type="ECO:0000256" key="9">
    <source>
        <dbReference type="HAMAP-Rule" id="MF_01924"/>
    </source>
</evidence>
<dbReference type="PANTHER" id="PTHR43126:SF1">
    <property type="entry name" value="D-ALANYL-D-ALANINE DIPEPTIDASE"/>
    <property type="match status" value="1"/>
</dbReference>
<comment type="cofactor">
    <cofactor evidence="9">
        <name>Zn(2+)</name>
        <dbReference type="ChEBI" id="CHEBI:29105"/>
    </cofactor>
    <text evidence="9">Binds 1 zinc ion per subunit.</text>
</comment>
<dbReference type="RefSeq" id="WP_162334517.1">
    <property type="nucleotide sequence ID" value="NZ_CP048113.1"/>
</dbReference>
<gene>
    <name evidence="10" type="ORF">GWR21_25385</name>
</gene>
<dbReference type="Pfam" id="PF01427">
    <property type="entry name" value="Peptidase_M15"/>
    <property type="match status" value="1"/>
</dbReference>
<feature type="site" description="Transition state stabilizer" evidence="9">
    <location>
        <position position="115"/>
    </location>
</feature>
<proteinExistence type="inferred from homology"/>
<dbReference type="GO" id="GO:0071555">
    <property type="term" value="P:cell wall organization"/>
    <property type="evidence" value="ECO:0007669"/>
    <property type="project" value="UniProtKB-KW"/>
</dbReference>
<comment type="similarity">
    <text evidence="9">Belongs to the peptidase M15D family.</text>
</comment>
<keyword evidence="4 9" id="KW-0378">Hydrolase</keyword>
<feature type="binding site" evidence="9">
    <location>
        <position position="149"/>
    </location>
    <ligand>
        <name>Zn(2+)</name>
        <dbReference type="ChEBI" id="CHEBI:29105"/>
        <note>catalytic</note>
    </ligand>
</feature>
<dbReference type="AlphaFoldDB" id="A0A6B9ZK86"/>
<comment type="catalytic activity">
    <reaction evidence="1 9">
        <text>D-alanyl-D-alanine + H2O = 2 D-alanine</text>
        <dbReference type="Rhea" id="RHEA:20661"/>
        <dbReference type="ChEBI" id="CHEBI:15377"/>
        <dbReference type="ChEBI" id="CHEBI:57416"/>
        <dbReference type="ChEBI" id="CHEBI:57822"/>
        <dbReference type="EC" id="3.4.13.22"/>
    </reaction>
</comment>